<dbReference type="GO" id="GO:0005829">
    <property type="term" value="C:cytosol"/>
    <property type="evidence" value="ECO:0007669"/>
    <property type="project" value="TreeGrafter"/>
</dbReference>
<dbReference type="GO" id="GO:0046872">
    <property type="term" value="F:metal ion binding"/>
    <property type="evidence" value="ECO:0007669"/>
    <property type="project" value="UniProtKB-KW"/>
</dbReference>
<evidence type="ECO:0000256" key="8">
    <source>
        <dbReference type="ARBA" id="ARBA00022840"/>
    </source>
</evidence>
<keyword evidence="11" id="KW-0119">Carbohydrate metabolism</keyword>
<keyword evidence="10" id="KW-0630">Potassium</keyword>
<evidence type="ECO:0000259" key="12">
    <source>
        <dbReference type="Pfam" id="PF00294"/>
    </source>
</evidence>
<dbReference type="InterPro" id="IPR011611">
    <property type="entry name" value="PfkB_dom"/>
</dbReference>
<dbReference type="GO" id="GO:0004747">
    <property type="term" value="F:ribokinase activity"/>
    <property type="evidence" value="ECO:0007669"/>
    <property type="project" value="UniProtKB-EC"/>
</dbReference>
<dbReference type="InterPro" id="IPR017583">
    <property type="entry name" value="Tagatose/fructose_Pkinase"/>
</dbReference>
<dbReference type="SUPFAM" id="SSF53613">
    <property type="entry name" value="Ribokinase-like"/>
    <property type="match status" value="1"/>
</dbReference>
<keyword evidence="9" id="KW-0460">Magnesium</keyword>
<dbReference type="GO" id="GO:0006014">
    <property type="term" value="P:D-ribose metabolic process"/>
    <property type="evidence" value="ECO:0007669"/>
    <property type="project" value="InterPro"/>
</dbReference>
<evidence type="ECO:0000256" key="2">
    <source>
        <dbReference type="ARBA" id="ARBA00012035"/>
    </source>
</evidence>
<dbReference type="PRINTS" id="PR00990">
    <property type="entry name" value="RIBOKINASE"/>
</dbReference>
<dbReference type="InterPro" id="IPR011877">
    <property type="entry name" value="Ribokinase"/>
</dbReference>
<keyword evidence="8" id="KW-0067">ATP-binding</keyword>
<evidence type="ECO:0000256" key="4">
    <source>
        <dbReference type="ARBA" id="ARBA00022679"/>
    </source>
</evidence>
<dbReference type="NCBIfam" id="TIGR02152">
    <property type="entry name" value="D_ribokin_bact"/>
    <property type="match status" value="1"/>
</dbReference>
<dbReference type="GO" id="GO:0005524">
    <property type="term" value="F:ATP binding"/>
    <property type="evidence" value="ECO:0007669"/>
    <property type="project" value="UniProtKB-KW"/>
</dbReference>
<keyword evidence="6" id="KW-0547">Nucleotide-binding</keyword>
<name>A0A3B0VPU4_9ZZZZ</name>
<comment type="similarity">
    <text evidence="1">Belongs to the carbohydrate kinase PfkB family.</text>
</comment>
<dbReference type="PANTHER" id="PTHR10584:SF166">
    <property type="entry name" value="RIBOKINASE"/>
    <property type="match status" value="1"/>
</dbReference>
<reference evidence="13" key="1">
    <citation type="submission" date="2018-06" db="EMBL/GenBank/DDBJ databases">
        <authorList>
            <person name="Zhirakovskaya E."/>
        </authorList>
    </citation>
    <scope>NUCLEOTIDE SEQUENCE</scope>
</reference>
<keyword evidence="4 13" id="KW-0808">Transferase</keyword>
<dbReference type="Gene3D" id="3.40.1190.20">
    <property type="match status" value="1"/>
</dbReference>
<protein>
    <recommendedName>
        <fullName evidence="3">Ribokinase</fullName>
        <ecNumber evidence="2">2.7.1.15</ecNumber>
    </recommendedName>
</protein>
<accession>A0A3B0VPU4</accession>
<dbReference type="PANTHER" id="PTHR10584">
    <property type="entry name" value="SUGAR KINASE"/>
    <property type="match status" value="1"/>
</dbReference>
<dbReference type="InterPro" id="IPR002139">
    <property type="entry name" value="Ribo/fructo_kinase"/>
</dbReference>
<dbReference type="Pfam" id="PF00294">
    <property type="entry name" value="PfkB"/>
    <property type="match status" value="1"/>
</dbReference>
<dbReference type="CDD" id="cd01174">
    <property type="entry name" value="ribokinase"/>
    <property type="match status" value="1"/>
</dbReference>
<dbReference type="PROSITE" id="PS00584">
    <property type="entry name" value="PFKB_KINASES_2"/>
    <property type="match status" value="1"/>
</dbReference>
<organism evidence="13">
    <name type="scientific">hydrothermal vent metagenome</name>
    <dbReference type="NCBI Taxonomy" id="652676"/>
    <lineage>
        <taxon>unclassified sequences</taxon>
        <taxon>metagenomes</taxon>
        <taxon>ecological metagenomes</taxon>
    </lineage>
</organism>
<dbReference type="AlphaFoldDB" id="A0A3B0VPU4"/>
<dbReference type="InterPro" id="IPR002173">
    <property type="entry name" value="Carboh/pur_kinase_PfkB_CS"/>
</dbReference>
<evidence type="ECO:0000256" key="5">
    <source>
        <dbReference type="ARBA" id="ARBA00022723"/>
    </source>
</evidence>
<evidence type="ECO:0000256" key="11">
    <source>
        <dbReference type="ARBA" id="ARBA00023277"/>
    </source>
</evidence>
<dbReference type="InterPro" id="IPR029056">
    <property type="entry name" value="Ribokinase-like"/>
</dbReference>
<sequence>MKPKIVVVGSLNMDLIARSPHIPALGETVLGSDFSTAAGGKGANQAVAAARLGAQVTMVGCVGGDDYGRQLLTSLQADGVDTQFVCVASNTHTGIALITVDDAGENSIVVVSGANWQLTQADVAAAEAAIAAADMLMLQLESPLDVVVFAAKLAARHDVPVLLNPAPARPLPTNLLVNINYLIPNESEAALLADCAVDDMNGVETAVSRLRQSGAANIIITMGSQGAYLHSDESSLMVPAFSVQPVDTTAAGDAFVAGVAVAVGEQRPLAEAVCFATAVGALATTQHGAQPSLPMRTAVQQLLNESKL</sequence>
<feature type="domain" description="Carbohydrate kinase PfkB" evidence="12">
    <location>
        <begin position="3"/>
        <end position="294"/>
    </location>
</feature>
<dbReference type="PIRSF" id="PIRSF000535">
    <property type="entry name" value="1PFK/6PFK/LacC"/>
    <property type="match status" value="1"/>
</dbReference>
<evidence type="ECO:0000313" key="13">
    <source>
        <dbReference type="EMBL" id="VAW33634.1"/>
    </source>
</evidence>
<evidence type="ECO:0000256" key="10">
    <source>
        <dbReference type="ARBA" id="ARBA00022958"/>
    </source>
</evidence>
<gene>
    <name evidence="13" type="ORF">MNBD_CHLOROFLEXI01-984</name>
</gene>
<evidence type="ECO:0000256" key="3">
    <source>
        <dbReference type="ARBA" id="ARBA00016943"/>
    </source>
</evidence>
<dbReference type="HAMAP" id="MF_01987">
    <property type="entry name" value="Ribokinase"/>
    <property type="match status" value="1"/>
</dbReference>
<evidence type="ECO:0000256" key="7">
    <source>
        <dbReference type="ARBA" id="ARBA00022777"/>
    </source>
</evidence>
<dbReference type="EC" id="2.7.1.15" evidence="2"/>
<evidence type="ECO:0000256" key="9">
    <source>
        <dbReference type="ARBA" id="ARBA00022842"/>
    </source>
</evidence>
<keyword evidence="5" id="KW-0479">Metal-binding</keyword>
<keyword evidence="7 13" id="KW-0418">Kinase</keyword>
<dbReference type="EMBL" id="UOEU01000464">
    <property type="protein sequence ID" value="VAW33634.1"/>
    <property type="molecule type" value="Genomic_DNA"/>
</dbReference>
<evidence type="ECO:0000256" key="1">
    <source>
        <dbReference type="ARBA" id="ARBA00010688"/>
    </source>
</evidence>
<evidence type="ECO:0000256" key="6">
    <source>
        <dbReference type="ARBA" id="ARBA00022741"/>
    </source>
</evidence>
<proteinExistence type="inferred from homology"/>